<dbReference type="CTD" id="9394"/>
<keyword evidence="6" id="KW-1133">Transmembrane helix</keyword>
<evidence type="ECO:0000313" key="12">
    <source>
        <dbReference type="RefSeq" id="XP_010836261.1"/>
    </source>
</evidence>
<evidence type="ECO:0000256" key="7">
    <source>
        <dbReference type="ARBA" id="ARBA00023136"/>
    </source>
</evidence>
<organism evidence="11 12">
    <name type="scientific">Bison bison bison</name>
    <name type="common">North American plains bison</name>
    <dbReference type="NCBI Taxonomy" id="43346"/>
    <lineage>
        <taxon>Eukaryota</taxon>
        <taxon>Metazoa</taxon>
        <taxon>Chordata</taxon>
        <taxon>Craniata</taxon>
        <taxon>Vertebrata</taxon>
        <taxon>Euteleostomi</taxon>
        <taxon>Mammalia</taxon>
        <taxon>Eutheria</taxon>
        <taxon>Laurasiatheria</taxon>
        <taxon>Artiodactyla</taxon>
        <taxon>Ruminantia</taxon>
        <taxon>Pecora</taxon>
        <taxon>Bovidae</taxon>
        <taxon>Bovinae</taxon>
        <taxon>Bison</taxon>
    </lineage>
</organism>
<evidence type="ECO:0000256" key="5">
    <source>
        <dbReference type="ARBA" id="ARBA00022968"/>
    </source>
</evidence>
<reference evidence="12" key="1">
    <citation type="submission" date="2025-08" db="UniProtKB">
        <authorList>
            <consortium name="RefSeq"/>
        </authorList>
    </citation>
    <scope>IDENTIFICATION</scope>
    <source>
        <tissue evidence="12">Blood</tissue>
    </source>
</reference>
<sequence length="1178" mass="128096">MRFQSPLPTKAKPGTKGQSKEQDLGKGSETTPEAEVATGSERRCPENRALEGEPGRGVHGHTSEQMAQLAGPGPDCFRHCSVDNLRQADEGPTREEGLTAGIALRPPDLSPNTSARPQRGRAETLNRSFHNLAHFLFHGDARASEPSQDQAVWFRGKRRVCGSGPKPEGVGAGWAMRQKGPRGRLGAPGGRAPPDDLDLFPTPDPHYEKKYYFPVRELERSLHFDMKGDDVIVFLHIQKTGGTTFGLPGASVCGALGLVVRGSEGFHSSRASLPHSIGLGASELGMHQEASLGSEIWCRQLTLCGPLPSTPSSLPLFCWLCPPPQPQFRCPFLQEGFPGCAIVALGQIGAAQSDKKKVHRLVLQALWELHSACPSPSVLWGLLPTQAVALGTSLPVIIACGDSAVTADSDRSGAAGSCIPMATAVHHARHCTSATLLSASLVFPAPPPTRSLSVDTVVWRAHSTAGYSTLWSLCQAVLGLRLAPFAQPCWGEAREGGPSSALLDTASALQMCSADTPPLSLPQPCLSAAPFGLRDGHPLVWFLAAEVPSSRSPAHVSGLYLPGRWLVPLCVLVRSPVHAVLAGPVLLTSLWVWAVGVLVPGPGGAQWTRHVLVLVPTAPSTPAREGGARSCRPRNSSGTPLWWGPSQRPGREWADRCPADRPSSLYQGGPRPSSESVLSSTQSSSCASPESHTGGLPSHTHQLCFVRACLQKGAGVESWPPAIPGRAAQLCLTGIQNGEAEAQNSQGAAEVPRLRPECPDRCDPIFPIHTHDCIPLAAVAQQGPCSDGLLGLPRPNWDLSGSGWGDAGSRIPRALSTAASTGAEGHGGARLWLAGPQPWTCTLVFLRSEPAPPPYILCTHRAAPGRILLVLHLAPSPTPALHTSRAADIPQYSKTCRKIFNCCFDFFFKLMGLLVSFLFLTDGFSLSLLHVLLAPLSTGGKSRKFYYITLLRDPVSRYLSEWRHVQRGATWKTSLHMCDGRTPTPEELPPCYEGTDWSGCTLQEFMDCPYNLANNRQVRMLADLSLVGCYNLSFIPEGKRAQLLLDSAKKNLRGMAFFGLTEFQRKTQYLFERTFNLKFIRPFMQYNSTRAGGVEVGEDTIRRIEELNDLDMQLYDYARDLFQQRYQYKRQLERRQQRLRSREERLLHRAKEAPSRGDAEEPGRMPTEDYMSHIIEKW</sequence>
<feature type="region of interest" description="Disordered" evidence="10">
    <location>
        <begin position="1"/>
        <end position="72"/>
    </location>
</feature>
<dbReference type="KEGG" id="bbis:104987170"/>
<evidence type="ECO:0000256" key="6">
    <source>
        <dbReference type="ARBA" id="ARBA00022989"/>
    </source>
</evidence>
<accession>A0A6P3H2L8</accession>
<feature type="region of interest" description="Disordered" evidence="10">
    <location>
        <begin position="99"/>
        <end position="120"/>
    </location>
</feature>
<proteinExistence type="inferred from homology"/>
<dbReference type="GeneID" id="104987170"/>
<feature type="region of interest" description="Disordered" evidence="10">
    <location>
        <begin position="165"/>
        <end position="193"/>
    </location>
</feature>
<dbReference type="InterPro" id="IPR010635">
    <property type="entry name" value="Heparan_SO4-6-sulfoTrfase"/>
</dbReference>
<dbReference type="FunFam" id="3.40.50.300:FF:000852">
    <property type="entry name" value="Heparan-sulfate 6-O-sulfotransferase"/>
    <property type="match status" value="1"/>
</dbReference>
<keyword evidence="4" id="KW-0812">Transmembrane</keyword>
<feature type="region of interest" description="Disordered" evidence="10">
    <location>
        <begin position="1143"/>
        <end position="1169"/>
    </location>
</feature>
<dbReference type="PANTHER" id="PTHR12812:SF1">
    <property type="entry name" value="HEPARAN-SULFATE 6-O-SULFOTRANSFERASE 1"/>
    <property type="match status" value="1"/>
</dbReference>
<protein>
    <recommendedName>
        <fullName evidence="9">Heparan-sulfate 6-O-sulfotransferase</fullName>
        <ecNumber evidence="9">2.8.2.-</ecNumber>
    </recommendedName>
</protein>
<comment type="function">
    <text evidence="9">6-O-sulfation enzyme which catalyzes the transfer of sulfate from 3'-phosphoadenosine 5'-phosphosulfate (PAPS) to position 6 of the N-sulfoglucosamine residue (GlcNS) of heparan sulfate.</text>
</comment>
<comment type="similarity">
    <text evidence="2 9">Belongs to the sulfotransferase 6 family.</text>
</comment>
<dbReference type="RefSeq" id="XP_010836261.1">
    <property type="nucleotide sequence ID" value="XM_010837959.1"/>
</dbReference>
<dbReference type="GO" id="GO:0016020">
    <property type="term" value="C:membrane"/>
    <property type="evidence" value="ECO:0007669"/>
    <property type="project" value="UniProtKB-SubCell"/>
</dbReference>
<evidence type="ECO:0000256" key="8">
    <source>
        <dbReference type="ARBA" id="ARBA00023180"/>
    </source>
</evidence>
<evidence type="ECO:0000256" key="9">
    <source>
        <dbReference type="RuleBase" id="RU364122"/>
    </source>
</evidence>
<name>A0A6P3H2L8_BISBB</name>
<keyword evidence="8" id="KW-0325">Glycoprotein</keyword>
<evidence type="ECO:0000256" key="2">
    <source>
        <dbReference type="ARBA" id="ARBA00010109"/>
    </source>
</evidence>
<comment type="catalytic activity">
    <reaction evidence="9">
        <text>alpha-D-glucosaminyl-[heparan sulfate](n) + 3'-phosphoadenylyl sulfate = 6-sulfo-alpha-D-glucosaminyl-[heparan sulfate](n) + adenosine 3',5'-bisphosphate + H(+)</text>
        <dbReference type="Rhea" id="RHEA:56604"/>
        <dbReference type="Rhea" id="RHEA-COMP:9830"/>
        <dbReference type="Rhea" id="RHEA-COMP:14621"/>
        <dbReference type="ChEBI" id="CHEBI:15378"/>
        <dbReference type="ChEBI" id="CHEBI:58339"/>
        <dbReference type="ChEBI" id="CHEBI:58343"/>
        <dbReference type="ChEBI" id="CHEBI:58388"/>
        <dbReference type="ChEBI" id="CHEBI:140604"/>
    </reaction>
</comment>
<feature type="compositionally biased region" description="Basic and acidic residues" evidence="10">
    <location>
        <begin position="649"/>
        <end position="659"/>
    </location>
</feature>
<dbReference type="PANTHER" id="PTHR12812">
    <property type="entry name" value="HEPARAN SULFATE 6-O-SULFOTRANSFERASE 3"/>
    <property type="match status" value="1"/>
</dbReference>
<comment type="subcellular location">
    <subcellularLocation>
        <location evidence="1 9">Membrane</location>
        <topology evidence="1 9">Single-pass type II membrane protein</topology>
    </subcellularLocation>
</comment>
<dbReference type="Proteomes" id="UP000515208">
    <property type="component" value="Unplaced"/>
</dbReference>
<dbReference type="Pfam" id="PF03567">
    <property type="entry name" value="Sulfotransfer_2"/>
    <property type="match status" value="1"/>
</dbReference>
<feature type="compositionally biased region" description="Basic and acidic residues" evidence="10">
    <location>
        <begin position="40"/>
        <end position="56"/>
    </location>
</feature>
<dbReference type="GO" id="GO:0017095">
    <property type="term" value="F:heparan sulfate 6-sulfotransferase activity"/>
    <property type="evidence" value="ECO:0007669"/>
    <property type="project" value="TreeGrafter"/>
</dbReference>
<evidence type="ECO:0000256" key="1">
    <source>
        <dbReference type="ARBA" id="ARBA00004606"/>
    </source>
</evidence>
<keyword evidence="7 9" id="KW-0472">Membrane</keyword>
<dbReference type="InterPro" id="IPR005331">
    <property type="entry name" value="Sulfotransferase"/>
</dbReference>
<evidence type="ECO:0000256" key="3">
    <source>
        <dbReference type="ARBA" id="ARBA00022679"/>
    </source>
</evidence>
<feature type="region of interest" description="Disordered" evidence="10">
    <location>
        <begin position="619"/>
        <end position="695"/>
    </location>
</feature>
<gene>
    <name evidence="12" type="primary">HS6ST1</name>
</gene>
<dbReference type="InterPro" id="IPR027417">
    <property type="entry name" value="P-loop_NTPase"/>
</dbReference>
<evidence type="ECO:0000256" key="10">
    <source>
        <dbReference type="SAM" id="MobiDB-lite"/>
    </source>
</evidence>
<keyword evidence="3 9" id="KW-0808">Transferase</keyword>
<dbReference type="AlphaFoldDB" id="A0A6P3H2L8"/>
<evidence type="ECO:0000313" key="11">
    <source>
        <dbReference type="Proteomes" id="UP000515208"/>
    </source>
</evidence>
<feature type="compositionally biased region" description="Low complexity" evidence="10">
    <location>
        <begin position="673"/>
        <end position="691"/>
    </location>
</feature>
<dbReference type="Gene3D" id="3.40.50.300">
    <property type="entry name" value="P-loop containing nucleotide triphosphate hydrolases"/>
    <property type="match status" value="1"/>
</dbReference>
<evidence type="ECO:0000256" key="4">
    <source>
        <dbReference type="ARBA" id="ARBA00022692"/>
    </source>
</evidence>
<dbReference type="EC" id="2.8.2.-" evidence="9"/>
<keyword evidence="11" id="KW-1185">Reference proteome</keyword>
<keyword evidence="5 9" id="KW-0735">Signal-anchor</keyword>